<feature type="transmembrane region" description="Helical" evidence="1">
    <location>
        <begin position="91"/>
        <end position="109"/>
    </location>
</feature>
<sequence>MTLTTPALLFPAISLLLLAYTNRFLVLAQLIRKLAQEERDEHLETNTRQILLLRRRISLTKRMQLAGVFSFLLCTLSMFALFLSLELTGMVLFGVSLVTLSVSLIYSLWEIQISTNALNVQLKDVEDQMRSSRPRAGNRGGDT</sequence>
<dbReference type="RefSeq" id="WP_379759983.1">
    <property type="nucleotide sequence ID" value="NZ_JBHRSQ010000017.1"/>
</dbReference>
<feature type="transmembrane region" description="Helical" evidence="1">
    <location>
        <begin position="6"/>
        <end position="26"/>
    </location>
</feature>
<name>A0ABV7B618_9GAMM</name>
<feature type="transmembrane region" description="Helical" evidence="1">
    <location>
        <begin position="65"/>
        <end position="85"/>
    </location>
</feature>
<evidence type="ECO:0000313" key="2">
    <source>
        <dbReference type="EMBL" id="MFC2992877.1"/>
    </source>
</evidence>
<keyword evidence="1" id="KW-0472">Membrane</keyword>
<protein>
    <submittedName>
        <fullName evidence="2">DUF2721 domain-containing protein</fullName>
    </submittedName>
</protein>
<evidence type="ECO:0000256" key="1">
    <source>
        <dbReference type="SAM" id="Phobius"/>
    </source>
</evidence>
<proteinExistence type="predicted"/>
<organism evidence="2 3">
    <name type="scientific">Halomonas tibetensis</name>
    <dbReference type="NCBI Taxonomy" id="2259590"/>
    <lineage>
        <taxon>Bacteria</taxon>
        <taxon>Pseudomonadati</taxon>
        <taxon>Pseudomonadota</taxon>
        <taxon>Gammaproteobacteria</taxon>
        <taxon>Oceanospirillales</taxon>
        <taxon>Halomonadaceae</taxon>
        <taxon>Halomonas</taxon>
    </lineage>
</organism>
<gene>
    <name evidence="2" type="ORF">ACFODV_12615</name>
</gene>
<dbReference type="Pfam" id="PF11026">
    <property type="entry name" value="DUF2721"/>
    <property type="match status" value="1"/>
</dbReference>
<accession>A0ABV7B618</accession>
<evidence type="ECO:0000313" key="3">
    <source>
        <dbReference type="Proteomes" id="UP001595386"/>
    </source>
</evidence>
<keyword evidence="3" id="KW-1185">Reference proteome</keyword>
<dbReference type="Proteomes" id="UP001595386">
    <property type="component" value="Unassembled WGS sequence"/>
</dbReference>
<dbReference type="InterPro" id="IPR021279">
    <property type="entry name" value="DUF2721"/>
</dbReference>
<keyword evidence="1" id="KW-1133">Transmembrane helix</keyword>
<keyword evidence="1" id="KW-0812">Transmembrane</keyword>
<reference evidence="3" key="1">
    <citation type="journal article" date="2019" name="Int. J. Syst. Evol. Microbiol.">
        <title>The Global Catalogue of Microorganisms (GCM) 10K type strain sequencing project: providing services to taxonomists for standard genome sequencing and annotation.</title>
        <authorList>
            <consortium name="The Broad Institute Genomics Platform"/>
            <consortium name="The Broad Institute Genome Sequencing Center for Infectious Disease"/>
            <person name="Wu L."/>
            <person name="Ma J."/>
        </authorList>
    </citation>
    <scope>NUCLEOTIDE SEQUENCE [LARGE SCALE GENOMIC DNA]</scope>
    <source>
        <strain evidence="3">KCTC 52660</strain>
    </source>
</reference>
<dbReference type="EMBL" id="JBHRSQ010000017">
    <property type="protein sequence ID" value="MFC2992877.1"/>
    <property type="molecule type" value="Genomic_DNA"/>
</dbReference>
<comment type="caution">
    <text evidence="2">The sequence shown here is derived from an EMBL/GenBank/DDBJ whole genome shotgun (WGS) entry which is preliminary data.</text>
</comment>